<feature type="transmembrane region" description="Helical" evidence="1">
    <location>
        <begin position="145"/>
        <end position="169"/>
    </location>
</feature>
<feature type="transmembrane region" description="Helical" evidence="1">
    <location>
        <begin position="260"/>
        <end position="280"/>
    </location>
</feature>
<feature type="transmembrane region" description="Helical" evidence="1">
    <location>
        <begin position="181"/>
        <end position="207"/>
    </location>
</feature>
<gene>
    <name evidence="2" type="ORF">A3Q56_00398</name>
</gene>
<evidence type="ECO:0000313" key="2">
    <source>
        <dbReference type="EMBL" id="OAF71848.1"/>
    </source>
</evidence>
<sequence length="312" mass="36796">MQLNNITQNSELTMPYQIKMQNWNFEDLIIYLMGIIGVMAAISSIISTIVMWGQIWTKNRISALCFININIASIMLIIFSEVFTIIKSYQNGWTFGIYLCKFYTFSRISLLNSGMHMFLWYCLIKILIHECEQFKKKFFKFYSPFYYSLSFWILNCLMHLFYIFTVGVVENDCTFIVKPKLFCLFYCCLFVMFSFGSFFFINANCLALSKPKFERLLINNQKLIFNNLTIDVLTWIIIFMCNSPYMIYYTAFYTVKKTNASMILLCIVFLQPILLLIMYMTHKDHAVELQNLMTLTPGDEYLISKNTIIISC</sequence>
<protein>
    <submittedName>
        <fullName evidence="2">Uncharacterized protein</fullName>
    </submittedName>
</protein>
<keyword evidence="1" id="KW-0472">Membrane</keyword>
<feature type="transmembrane region" description="Helical" evidence="1">
    <location>
        <begin position="106"/>
        <end position="124"/>
    </location>
</feature>
<keyword evidence="3" id="KW-1185">Reference proteome</keyword>
<keyword evidence="1" id="KW-1133">Transmembrane helix</keyword>
<dbReference type="AlphaFoldDB" id="A0A177BBZ0"/>
<dbReference type="Proteomes" id="UP000078046">
    <property type="component" value="Unassembled WGS sequence"/>
</dbReference>
<comment type="caution">
    <text evidence="2">The sequence shown here is derived from an EMBL/GenBank/DDBJ whole genome shotgun (WGS) entry which is preliminary data.</text>
</comment>
<dbReference type="EMBL" id="LWCA01000019">
    <property type="protein sequence ID" value="OAF71848.1"/>
    <property type="molecule type" value="Genomic_DNA"/>
</dbReference>
<evidence type="ECO:0000313" key="3">
    <source>
        <dbReference type="Proteomes" id="UP000078046"/>
    </source>
</evidence>
<accession>A0A177BBZ0</accession>
<feature type="transmembrane region" description="Helical" evidence="1">
    <location>
        <begin position="64"/>
        <end position="86"/>
    </location>
</feature>
<name>A0A177BBZ0_9BILA</name>
<evidence type="ECO:0000256" key="1">
    <source>
        <dbReference type="SAM" id="Phobius"/>
    </source>
</evidence>
<feature type="transmembrane region" description="Helical" evidence="1">
    <location>
        <begin position="228"/>
        <end position="248"/>
    </location>
</feature>
<keyword evidence="1" id="KW-0812">Transmembrane</keyword>
<organism evidence="2 3">
    <name type="scientific">Intoshia linei</name>
    <dbReference type="NCBI Taxonomy" id="1819745"/>
    <lineage>
        <taxon>Eukaryota</taxon>
        <taxon>Metazoa</taxon>
        <taxon>Spiralia</taxon>
        <taxon>Lophotrochozoa</taxon>
        <taxon>Mesozoa</taxon>
        <taxon>Orthonectida</taxon>
        <taxon>Rhopaluridae</taxon>
        <taxon>Intoshia</taxon>
    </lineage>
</organism>
<proteinExistence type="predicted"/>
<feature type="transmembrane region" description="Helical" evidence="1">
    <location>
        <begin position="28"/>
        <end position="52"/>
    </location>
</feature>
<reference evidence="2 3" key="1">
    <citation type="submission" date="2016-04" db="EMBL/GenBank/DDBJ databases">
        <title>The genome of Intoshia linei affirms orthonectids as highly simplified spiralians.</title>
        <authorList>
            <person name="Mikhailov K.V."/>
            <person name="Slusarev G.S."/>
            <person name="Nikitin M.A."/>
            <person name="Logacheva M.D."/>
            <person name="Penin A."/>
            <person name="Aleoshin V."/>
            <person name="Panchin Y.V."/>
        </authorList>
    </citation>
    <scope>NUCLEOTIDE SEQUENCE [LARGE SCALE GENOMIC DNA]</scope>
    <source>
        <strain evidence="2">Intl2013</strain>
        <tissue evidence="2">Whole animal</tissue>
    </source>
</reference>